<reference evidence="2" key="2">
    <citation type="submission" date="2020-12" db="EMBL/GenBank/DDBJ databases">
        <title>New Spironucleus salmonicida genome in near-complete chromosomes.</title>
        <authorList>
            <person name="Xu F."/>
            <person name="Kurt Z."/>
            <person name="Jimenez-Gonzalez A."/>
            <person name="Astvaldsson A."/>
            <person name="Andersson J.O."/>
            <person name="Svard S.G."/>
        </authorList>
    </citation>
    <scope>NUCLEOTIDE SEQUENCE</scope>
    <source>
        <strain evidence="2">ATCC 50377</strain>
    </source>
</reference>
<organism evidence="1">
    <name type="scientific">Spironucleus salmonicida</name>
    <dbReference type="NCBI Taxonomy" id="348837"/>
    <lineage>
        <taxon>Eukaryota</taxon>
        <taxon>Metamonada</taxon>
        <taxon>Diplomonadida</taxon>
        <taxon>Hexamitidae</taxon>
        <taxon>Hexamitinae</taxon>
        <taxon>Spironucleus</taxon>
    </lineage>
</organism>
<sequence>MGGSLSQPRSELRTEIISEFVKYVYQHPQNPTISLKQLLEGSKRVSVSYDLAHLPLLYFIDEDKDGRFSLADIFNIQSFQLQIDHTDAAKALKAHSTLYLRRNPLDFVKWFGQLAIEINGEKLQNSVRTINENAVLVLYDLLQVQITRLSTEEFISNLQTAAQQIGLTQTVGIPILVIQNFAQSILNGLVNLYKEILNEDVNQSFQRAFKFEQLKEEYFEQIGKCVEEDDE</sequence>
<evidence type="ECO:0000313" key="1">
    <source>
        <dbReference type="EMBL" id="EST47166.1"/>
    </source>
</evidence>
<dbReference type="Proteomes" id="UP000018208">
    <property type="component" value="Unassembled WGS sequence"/>
</dbReference>
<keyword evidence="3" id="KW-1185">Reference proteome</keyword>
<dbReference type="EMBL" id="KI546046">
    <property type="protein sequence ID" value="EST47166.1"/>
    <property type="molecule type" value="Genomic_DNA"/>
</dbReference>
<dbReference type="VEuPathDB" id="GiardiaDB:SS50377_23298"/>
<dbReference type="AlphaFoldDB" id="V6LU13"/>
<name>V6LU13_9EUKA</name>
<dbReference type="OrthoDB" id="10257659at2759"/>
<dbReference type="EMBL" id="AUWU02000003">
    <property type="protein sequence ID" value="KAH0575658.1"/>
    <property type="molecule type" value="Genomic_DNA"/>
</dbReference>
<reference evidence="1 2" key="1">
    <citation type="journal article" date="2014" name="PLoS Genet.">
        <title>The Genome of Spironucleus salmonicida Highlights a Fish Pathogen Adapted to Fluctuating Environments.</title>
        <authorList>
            <person name="Xu F."/>
            <person name="Jerlstrom-Hultqvist J."/>
            <person name="Einarsson E."/>
            <person name="Astvaldsson A."/>
            <person name="Svard S.G."/>
            <person name="Andersson J.O."/>
        </authorList>
    </citation>
    <scope>NUCLEOTIDE SEQUENCE</scope>
    <source>
        <strain evidence="2">ATCC 50377</strain>
    </source>
</reference>
<accession>V6LU13</accession>
<protein>
    <submittedName>
        <fullName evidence="1">Uncharacterized protein</fullName>
    </submittedName>
</protein>
<evidence type="ECO:0000313" key="2">
    <source>
        <dbReference type="EMBL" id="KAH0575658.1"/>
    </source>
</evidence>
<proteinExistence type="predicted"/>
<evidence type="ECO:0000313" key="3">
    <source>
        <dbReference type="Proteomes" id="UP000018208"/>
    </source>
</evidence>
<gene>
    <name evidence="1" type="ORF">SS50377_12677</name>
    <name evidence="2" type="ORF">SS50377_23298</name>
</gene>